<dbReference type="InterPro" id="IPR019797">
    <property type="entry name" value="Glutamate_5-kinase_CS"/>
</dbReference>
<feature type="binding site" evidence="8">
    <location>
        <position position="152"/>
    </location>
    <ligand>
        <name>substrate</name>
    </ligand>
</feature>
<evidence type="ECO:0000256" key="2">
    <source>
        <dbReference type="ARBA" id="ARBA00022605"/>
    </source>
</evidence>
<dbReference type="PANTHER" id="PTHR43654">
    <property type="entry name" value="GLUTAMATE 5-KINASE"/>
    <property type="match status" value="1"/>
</dbReference>
<keyword evidence="7 8" id="KW-0067">ATP-binding</keyword>
<dbReference type="InterPro" id="IPR001048">
    <property type="entry name" value="Asp/Glu/Uridylate_kinase"/>
</dbReference>
<feature type="binding site" evidence="8">
    <location>
        <position position="52"/>
    </location>
    <ligand>
        <name>substrate</name>
    </ligand>
</feature>
<sequence length="362" mass="39323">MLKESKTIVVKIGSSLLVDEFSGRLRMDFIYHLMNDIAFYHNQGHKMVLVSSGSVALGRRYSGIPSGTDLTLAQKQASAALGQPVLMAAYQNFAAEHDLRTAQILITLHDFEDRKRFLNAEDTLEELLSQGTIPIVNENDTVATKHLRVGDNDRLSAKVAQLVEADELVILTDVDGLWDRDKNIVEKIETLNESIFDLAGGATGPGTGGMVTKLLAAEIASASGCTTHITTGHGELPIRNAIEDLTLHTTIQSGTTPENARHLWIATSLDIQGSVEISPETVTSLQSVRSILPADIIDAVGTFGRGDIISITSGKNEFARGIVAFNHHEVQALIQNRKPDIFSVLGYNTRPDIVHKNDIAIL</sequence>
<keyword evidence="1 8" id="KW-0963">Cytoplasm</keyword>
<dbReference type="InterPro" id="IPR036974">
    <property type="entry name" value="PUA_sf"/>
</dbReference>
<dbReference type="PRINTS" id="PR00474">
    <property type="entry name" value="GLU5KINASE"/>
</dbReference>
<dbReference type="PIRSF" id="PIRSF000729">
    <property type="entry name" value="GK"/>
    <property type="match status" value="1"/>
</dbReference>
<evidence type="ECO:0000313" key="11">
    <source>
        <dbReference type="Proteomes" id="UP000239907"/>
    </source>
</evidence>
<evidence type="ECO:0000259" key="9">
    <source>
        <dbReference type="Pfam" id="PF00696"/>
    </source>
</evidence>
<dbReference type="NCBIfam" id="TIGR01027">
    <property type="entry name" value="proB"/>
    <property type="match status" value="1"/>
</dbReference>
<evidence type="ECO:0000256" key="8">
    <source>
        <dbReference type="HAMAP-Rule" id="MF_00456"/>
    </source>
</evidence>
<evidence type="ECO:0000256" key="4">
    <source>
        <dbReference type="ARBA" id="ARBA00022679"/>
    </source>
</evidence>
<dbReference type="Gene3D" id="3.40.1160.10">
    <property type="entry name" value="Acetylglutamate kinase-like"/>
    <property type="match status" value="1"/>
</dbReference>
<comment type="subcellular location">
    <subcellularLocation>
        <location evidence="8">Cytoplasm</location>
    </subcellularLocation>
</comment>
<keyword evidence="11" id="KW-1185">Reference proteome</keyword>
<keyword evidence="2 8" id="KW-0028">Amino-acid biosynthesis</keyword>
<evidence type="ECO:0000256" key="6">
    <source>
        <dbReference type="ARBA" id="ARBA00022777"/>
    </source>
</evidence>
<evidence type="ECO:0000256" key="1">
    <source>
        <dbReference type="ARBA" id="ARBA00022490"/>
    </source>
</evidence>
<dbReference type="AlphaFoldDB" id="A0A2S7U2J3"/>
<dbReference type="PROSITE" id="PS00902">
    <property type="entry name" value="GLUTAMATE_5_KINASE"/>
    <property type="match status" value="1"/>
</dbReference>
<keyword evidence="5 8" id="KW-0547">Nucleotide-binding</keyword>
<dbReference type="UniPathway" id="UPA00098">
    <property type="reaction ID" value="UER00359"/>
</dbReference>
<dbReference type="InterPro" id="IPR036393">
    <property type="entry name" value="AceGlu_kinase-like_sf"/>
</dbReference>
<keyword evidence="6 8" id="KW-0418">Kinase</keyword>
<keyword evidence="4 8" id="KW-0808">Transferase</keyword>
<dbReference type="GO" id="GO:0003723">
    <property type="term" value="F:RNA binding"/>
    <property type="evidence" value="ECO:0007669"/>
    <property type="project" value="InterPro"/>
</dbReference>
<comment type="caution">
    <text evidence="10">The sequence shown here is derived from an EMBL/GenBank/DDBJ whole genome shotgun (WGS) entry which is preliminary data.</text>
</comment>
<comment type="similarity">
    <text evidence="8">Belongs to the glutamate 5-kinase family.</text>
</comment>
<dbReference type="InterPro" id="IPR011529">
    <property type="entry name" value="Glu_5kinase"/>
</dbReference>
<comment type="pathway">
    <text evidence="8">Amino-acid biosynthesis; L-proline biosynthesis; L-glutamate 5-semialdehyde from L-glutamate: step 1/2.</text>
</comment>
<dbReference type="PROSITE" id="PS50890">
    <property type="entry name" value="PUA"/>
    <property type="match status" value="1"/>
</dbReference>
<feature type="binding site" evidence="8">
    <location>
        <begin position="172"/>
        <end position="173"/>
    </location>
    <ligand>
        <name>ATP</name>
        <dbReference type="ChEBI" id="CHEBI:30616"/>
    </ligand>
</feature>
<keyword evidence="3 8" id="KW-0641">Proline biosynthesis</keyword>
<dbReference type="SUPFAM" id="SSF53633">
    <property type="entry name" value="Carbamate kinase-like"/>
    <property type="match status" value="1"/>
</dbReference>
<organism evidence="10 11">
    <name type="scientific">Rubritalea profundi</name>
    <dbReference type="NCBI Taxonomy" id="1658618"/>
    <lineage>
        <taxon>Bacteria</taxon>
        <taxon>Pseudomonadati</taxon>
        <taxon>Verrucomicrobiota</taxon>
        <taxon>Verrucomicrobiia</taxon>
        <taxon>Verrucomicrobiales</taxon>
        <taxon>Rubritaleaceae</taxon>
        <taxon>Rubritalea</taxon>
    </lineage>
</organism>
<dbReference type="HAMAP" id="MF_00456">
    <property type="entry name" value="ProB"/>
    <property type="match status" value="1"/>
</dbReference>
<evidence type="ECO:0000256" key="7">
    <source>
        <dbReference type="ARBA" id="ARBA00022840"/>
    </source>
</evidence>
<dbReference type="EMBL" id="MQWA01000001">
    <property type="protein sequence ID" value="PQJ28830.1"/>
    <property type="molecule type" value="Genomic_DNA"/>
</dbReference>
<gene>
    <name evidence="8" type="primary">proB</name>
    <name evidence="10" type="ORF">BSZ32_10225</name>
</gene>
<dbReference type="OrthoDB" id="9804434at2"/>
<feature type="domain" description="Aspartate/glutamate/uridylate kinase" evidence="9">
    <location>
        <begin position="6"/>
        <end position="230"/>
    </location>
</feature>
<reference evidence="10 11" key="1">
    <citation type="submission" date="2016-12" db="EMBL/GenBank/DDBJ databases">
        <title>Study of bacterial adaptation to deep sea.</title>
        <authorList>
            <person name="Song J."/>
            <person name="Yoshizawa S."/>
            <person name="Kogure K."/>
        </authorList>
    </citation>
    <scope>NUCLEOTIDE SEQUENCE [LARGE SCALE GENOMIC DNA]</scope>
    <source>
        <strain evidence="10 11">SAORIC-165</strain>
    </source>
</reference>
<proteinExistence type="inferred from homology"/>
<dbReference type="RefSeq" id="WP_105043318.1">
    <property type="nucleotide sequence ID" value="NZ_MQWA01000001.1"/>
</dbReference>
<name>A0A2S7U2J3_9BACT</name>
<dbReference type="CDD" id="cd04242">
    <property type="entry name" value="AAK_G5K_ProB"/>
    <property type="match status" value="1"/>
</dbReference>
<dbReference type="GO" id="GO:0004349">
    <property type="term" value="F:glutamate 5-kinase activity"/>
    <property type="evidence" value="ECO:0007669"/>
    <property type="project" value="UniProtKB-UniRule"/>
</dbReference>
<protein>
    <recommendedName>
        <fullName evidence="8">Glutamate 5-kinase</fullName>
        <ecNumber evidence="8">2.7.2.11</ecNumber>
    </recommendedName>
    <alternativeName>
        <fullName evidence="8">Gamma-glutamyl kinase</fullName>
        <shortName evidence="8">GK</shortName>
    </alternativeName>
</protein>
<dbReference type="PANTHER" id="PTHR43654:SF1">
    <property type="entry name" value="ISOPENTENYL PHOSPHATE KINASE"/>
    <property type="match status" value="1"/>
</dbReference>
<dbReference type="FunFam" id="3.40.1160.10:FF:000006">
    <property type="entry name" value="Glutamate 5-kinase"/>
    <property type="match status" value="1"/>
</dbReference>
<dbReference type="Proteomes" id="UP000239907">
    <property type="component" value="Unassembled WGS sequence"/>
</dbReference>
<feature type="binding site" evidence="8">
    <location>
        <position position="11"/>
    </location>
    <ligand>
        <name>ATP</name>
        <dbReference type="ChEBI" id="CHEBI:30616"/>
    </ligand>
</feature>
<accession>A0A2S7U2J3</accession>
<dbReference type="GO" id="GO:0055129">
    <property type="term" value="P:L-proline biosynthetic process"/>
    <property type="evidence" value="ECO:0007669"/>
    <property type="project" value="UniProtKB-UniRule"/>
</dbReference>
<dbReference type="InterPro" id="IPR005715">
    <property type="entry name" value="Glu_5kinase/COase_Synthase"/>
</dbReference>
<dbReference type="InterPro" id="IPR015947">
    <property type="entry name" value="PUA-like_sf"/>
</dbReference>
<evidence type="ECO:0000256" key="3">
    <source>
        <dbReference type="ARBA" id="ARBA00022650"/>
    </source>
</evidence>
<comment type="function">
    <text evidence="8">Catalyzes the transfer of a phosphate group to glutamate to form L-glutamate 5-phosphate.</text>
</comment>
<dbReference type="GO" id="GO:0005524">
    <property type="term" value="F:ATP binding"/>
    <property type="evidence" value="ECO:0007669"/>
    <property type="project" value="UniProtKB-KW"/>
</dbReference>
<dbReference type="EC" id="2.7.2.11" evidence="8"/>
<dbReference type="Gene3D" id="2.30.130.10">
    <property type="entry name" value="PUA domain"/>
    <property type="match status" value="1"/>
</dbReference>
<comment type="catalytic activity">
    <reaction evidence="8">
        <text>L-glutamate + ATP = L-glutamyl 5-phosphate + ADP</text>
        <dbReference type="Rhea" id="RHEA:14877"/>
        <dbReference type="ChEBI" id="CHEBI:29985"/>
        <dbReference type="ChEBI" id="CHEBI:30616"/>
        <dbReference type="ChEBI" id="CHEBI:58274"/>
        <dbReference type="ChEBI" id="CHEBI:456216"/>
        <dbReference type="EC" id="2.7.2.11"/>
    </reaction>
</comment>
<evidence type="ECO:0000313" key="10">
    <source>
        <dbReference type="EMBL" id="PQJ28830.1"/>
    </source>
</evidence>
<dbReference type="GO" id="GO:0005829">
    <property type="term" value="C:cytosol"/>
    <property type="evidence" value="ECO:0007669"/>
    <property type="project" value="TreeGrafter"/>
</dbReference>
<feature type="binding site" evidence="8">
    <location>
        <position position="140"/>
    </location>
    <ligand>
        <name>substrate</name>
    </ligand>
</feature>
<dbReference type="SUPFAM" id="SSF88697">
    <property type="entry name" value="PUA domain-like"/>
    <property type="match status" value="1"/>
</dbReference>
<evidence type="ECO:0000256" key="5">
    <source>
        <dbReference type="ARBA" id="ARBA00022741"/>
    </source>
</evidence>
<dbReference type="CDD" id="cd21157">
    <property type="entry name" value="PUA_G5K"/>
    <property type="match status" value="1"/>
</dbReference>
<dbReference type="Pfam" id="PF00696">
    <property type="entry name" value="AA_kinase"/>
    <property type="match status" value="1"/>
</dbReference>
<dbReference type="InterPro" id="IPR041739">
    <property type="entry name" value="G5K_ProB"/>
</dbReference>
<feature type="binding site" evidence="8">
    <location>
        <begin position="207"/>
        <end position="213"/>
    </location>
    <ligand>
        <name>ATP</name>
        <dbReference type="ChEBI" id="CHEBI:30616"/>
    </ligand>
</feature>
<dbReference type="InterPro" id="IPR001057">
    <property type="entry name" value="Glu/AcGlu_kinase"/>
</dbReference>